<sequence>MTVQKAKQPILTPPCLAGFFFLSAIESLVCGWALLQIPGDSDNAVFAGLSLPRLLVLLVLAAGFLITLWLAFLSVKRGSFSNAFFQFLQNNNRSLWAFLGLFTLLMWLAVFMPGYRAGDYFAYFERLKPLFTWLFLVSLQFLLILSLQSLRATGADRLPIGAGRFFRLSLVFISGFLAVYILIAVTRWGISPIVQFWEKAGVPILPGQVWFAWLAAIGFLWLANISEMKGWKFAAKNPWVDLTLFLLIWAASAFLWVSEPMQFNHFNPGPFPPNNQYYPNSDAETYDLAAQKALIGVNPGYVDKPLYSTLLLGLHLIADQDAKLILDLQTALLAVFPAVLYLIGTRFHNRSAGLLAALLANFKEINAIQAQMLIWKTATPKLMMSEFTNTVLLALLVLFLWQWFTGKQKVSLSALAVGGVLGLAVLIRHNNWLFLPLVIVFSLVVFWKQKKRWLVNAALFTAMLFGTVAPWMVYSYQNYGQALPFMTALRGAVLEERINPLLDQATPTPAPEPTSLNSADVHGKLAALVPAQDTTGDANENPTAVILHPVIDAIVRHFFHNLISTAFTLPVTPVMDDLETTFRSSAVASLWDVEWSGRLTMVQVGLLMANLVIVCAGIAWSFQRWRWAGLIPLVINLAYNFATAFATTSGGRYLVPVDWVFYLYFAFGMVVLLAFLFDALLGAKMVQLEAETPTQTSAPARRGYWAHGLLALLFLLVGATPALGMSGFSQRYPVLTQAEIVDRILLANSSLNMQPLQPFVSALEQGELEVRYGRLLYPKYLDYQDDHSNEPDIAGWKENKPSLVFNLIGSQEDFRWGRLVLPQPPEPIPGGPDAVIFTCPNLEVHALVILDEQPPRVIVRPDWPDIDCDS</sequence>
<dbReference type="InterPro" id="IPR050297">
    <property type="entry name" value="LipidA_mod_glycosyltrf_83"/>
</dbReference>
<feature type="transmembrane region" description="Helical" evidence="8">
    <location>
        <begin position="95"/>
        <end position="115"/>
    </location>
</feature>
<feature type="transmembrane region" description="Helical" evidence="8">
    <location>
        <begin position="210"/>
        <end position="227"/>
    </location>
</feature>
<dbReference type="PANTHER" id="PTHR33908">
    <property type="entry name" value="MANNOSYLTRANSFERASE YKCB-RELATED"/>
    <property type="match status" value="1"/>
</dbReference>
<keyword evidence="3" id="KW-0328">Glycosyltransferase</keyword>
<feature type="transmembrane region" description="Helical" evidence="8">
    <location>
        <begin position="432"/>
        <end position="447"/>
    </location>
</feature>
<feature type="transmembrane region" description="Helical" evidence="8">
    <location>
        <begin position="453"/>
        <end position="474"/>
    </location>
</feature>
<dbReference type="Proteomes" id="UP000050417">
    <property type="component" value="Unassembled WGS sequence"/>
</dbReference>
<feature type="transmembrane region" description="Helical" evidence="8">
    <location>
        <begin position="628"/>
        <end position="647"/>
    </location>
</feature>
<evidence type="ECO:0000256" key="2">
    <source>
        <dbReference type="ARBA" id="ARBA00022475"/>
    </source>
</evidence>
<evidence type="ECO:0000256" key="6">
    <source>
        <dbReference type="ARBA" id="ARBA00022989"/>
    </source>
</evidence>
<dbReference type="STRING" id="1134406.ADN00_15975"/>
<feature type="transmembrane region" description="Helical" evidence="8">
    <location>
        <begin position="239"/>
        <end position="257"/>
    </location>
</feature>
<organism evidence="9 10">
    <name type="scientific">Ornatilinea apprima</name>
    <dbReference type="NCBI Taxonomy" id="1134406"/>
    <lineage>
        <taxon>Bacteria</taxon>
        <taxon>Bacillati</taxon>
        <taxon>Chloroflexota</taxon>
        <taxon>Anaerolineae</taxon>
        <taxon>Anaerolineales</taxon>
        <taxon>Anaerolineaceae</taxon>
        <taxon>Ornatilinea</taxon>
    </lineage>
</organism>
<keyword evidence="6 8" id="KW-1133">Transmembrane helix</keyword>
<dbReference type="GO" id="GO:0005886">
    <property type="term" value="C:plasma membrane"/>
    <property type="evidence" value="ECO:0007669"/>
    <property type="project" value="UniProtKB-SubCell"/>
</dbReference>
<feature type="transmembrane region" description="Helical" evidence="8">
    <location>
        <begin position="382"/>
        <end position="404"/>
    </location>
</feature>
<keyword evidence="5 8" id="KW-0812">Transmembrane</keyword>
<dbReference type="AlphaFoldDB" id="A0A0P6WSM9"/>
<accession>A0A0P6WSM9</accession>
<feature type="transmembrane region" description="Helical" evidence="8">
    <location>
        <begin position="324"/>
        <end position="343"/>
    </location>
</feature>
<protein>
    <recommendedName>
        <fullName evidence="11">Glycosyltransferase RgtA/B/C/D-like domain-containing protein</fullName>
    </recommendedName>
</protein>
<dbReference type="OrthoDB" id="167029at2"/>
<comment type="subcellular location">
    <subcellularLocation>
        <location evidence="1">Cell membrane</location>
        <topology evidence="1">Multi-pass membrane protein</topology>
    </subcellularLocation>
</comment>
<keyword evidence="4" id="KW-0808">Transferase</keyword>
<feature type="transmembrane region" description="Helical" evidence="8">
    <location>
        <begin position="659"/>
        <end position="683"/>
    </location>
</feature>
<dbReference type="RefSeq" id="WP_075064039.1">
    <property type="nucleotide sequence ID" value="NZ_LGCL01000040.1"/>
</dbReference>
<evidence type="ECO:0000256" key="8">
    <source>
        <dbReference type="SAM" id="Phobius"/>
    </source>
</evidence>
<dbReference type="GO" id="GO:0016763">
    <property type="term" value="F:pentosyltransferase activity"/>
    <property type="evidence" value="ECO:0007669"/>
    <property type="project" value="TreeGrafter"/>
</dbReference>
<evidence type="ECO:0000256" key="3">
    <source>
        <dbReference type="ARBA" id="ARBA00022676"/>
    </source>
</evidence>
<evidence type="ECO:0000256" key="5">
    <source>
        <dbReference type="ARBA" id="ARBA00022692"/>
    </source>
</evidence>
<reference evidence="9 10" key="1">
    <citation type="submission" date="2015-07" db="EMBL/GenBank/DDBJ databases">
        <title>Genome sequence of Ornatilinea apprima DSM 23815.</title>
        <authorList>
            <person name="Hemp J."/>
            <person name="Ward L.M."/>
            <person name="Pace L.A."/>
            <person name="Fischer W.W."/>
        </authorList>
    </citation>
    <scope>NUCLEOTIDE SEQUENCE [LARGE SCALE GENOMIC DNA]</scope>
    <source>
        <strain evidence="9 10">P3M-1</strain>
    </source>
</reference>
<feature type="transmembrane region" description="Helical" evidence="8">
    <location>
        <begin position="54"/>
        <end position="75"/>
    </location>
</feature>
<comment type="caution">
    <text evidence="9">The sequence shown here is derived from an EMBL/GenBank/DDBJ whole genome shotgun (WGS) entry which is preliminary data.</text>
</comment>
<evidence type="ECO:0008006" key="11">
    <source>
        <dbReference type="Google" id="ProtNLM"/>
    </source>
</evidence>
<dbReference type="GO" id="GO:0009103">
    <property type="term" value="P:lipopolysaccharide biosynthetic process"/>
    <property type="evidence" value="ECO:0007669"/>
    <property type="project" value="UniProtKB-ARBA"/>
</dbReference>
<keyword evidence="10" id="KW-1185">Reference proteome</keyword>
<feature type="transmembrane region" description="Helical" evidence="8">
    <location>
        <begin position="168"/>
        <end position="190"/>
    </location>
</feature>
<evidence type="ECO:0000256" key="1">
    <source>
        <dbReference type="ARBA" id="ARBA00004651"/>
    </source>
</evidence>
<dbReference type="PANTHER" id="PTHR33908:SF11">
    <property type="entry name" value="MEMBRANE PROTEIN"/>
    <property type="match status" value="1"/>
</dbReference>
<proteinExistence type="predicted"/>
<dbReference type="EMBL" id="LGCL01000040">
    <property type="protein sequence ID" value="KPL71996.1"/>
    <property type="molecule type" value="Genomic_DNA"/>
</dbReference>
<keyword evidence="2" id="KW-1003">Cell membrane</keyword>
<evidence type="ECO:0000313" key="10">
    <source>
        <dbReference type="Proteomes" id="UP000050417"/>
    </source>
</evidence>
<feature type="transmembrane region" description="Helical" evidence="8">
    <location>
        <begin position="130"/>
        <end position="147"/>
    </location>
</feature>
<evidence type="ECO:0000313" key="9">
    <source>
        <dbReference type="EMBL" id="KPL71996.1"/>
    </source>
</evidence>
<evidence type="ECO:0000256" key="4">
    <source>
        <dbReference type="ARBA" id="ARBA00022679"/>
    </source>
</evidence>
<gene>
    <name evidence="9" type="ORF">ADN00_15975</name>
</gene>
<keyword evidence="7 8" id="KW-0472">Membrane</keyword>
<name>A0A0P6WSM9_9CHLR</name>
<feature type="transmembrane region" description="Helical" evidence="8">
    <location>
        <begin position="703"/>
        <end position="723"/>
    </location>
</feature>
<feature type="transmembrane region" description="Helical" evidence="8">
    <location>
        <begin position="604"/>
        <end position="622"/>
    </location>
</feature>
<evidence type="ECO:0000256" key="7">
    <source>
        <dbReference type="ARBA" id="ARBA00023136"/>
    </source>
</evidence>
<feature type="transmembrane region" description="Helical" evidence="8">
    <location>
        <begin position="12"/>
        <end position="34"/>
    </location>
</feature>